<protein>
    <submittedName>
        <fullName evidence="2">Amidohydrolase</fullName>
    </submittedName>
</protein>
<comment type="caution">
    <text evidence="2">The sequence shown here is derived from an EMBL/GenBank/DDBJ whole genome shotgun (WGS) entry which is preliminary data.</text>
</comment>
<sequence>MPDADITGPTIDVFDGVHDAVPETLAAHLRTVRLIDHHVHGTFHTPVDRAGFEAAINEGSTAPIPDFMTQFDSPLGLSIRRWCAPILGLPAQAGADEYWKRRTDFTPDELAALMLPPAGVERWIVDTGFQGDLITSPQRLSELSGRPSSEILRLEQLAQNLLESGTSPEAFPDAFRAALSTAAHAPGTVGTKTIAAYRTSFDIDWARPADHLVIEHARELAARDSQRVDSPVLVAFGVHEAADHGLPIQVHVGFGDRDLDLHRTDPMLLLPLLRTMAPVPVMLLHCYPYHRQAGYLAQAFDHVNFDVGLAVNHLGARSGAVIAEALETAPFAKQLYSSDAFGPPELHLLGSVLWRRAMGLTLGEWVRAGDCSEVDAIRIVDMIGVHNADRVYALPVSR</sequence>
<dbReference type="Gene3D" id="3.20.20.140">
    <property type="entry name" value="Metal-dependent hydrolases"/>
    <property type="match status" value="1"/>
</dbReference>
<dbReference type="Proteomes" id="UP000031004">
    <property type="component" value="Unassembled WGS sequence"/>
</dbReference>
<proteinExistence type="predicted"/>
<organism evidence="2 3">
    <name type="scientific">Mycolicibacterium setense</name>
    <dbReference type="NCBI Taxonomy" id="431269"/>
    <lineage>
        <taxon>Bacteria</taxon>
        <taxon>Bacillati</taxon>
        <taxon>Actinomycetota</taxon>
        <taxon>Actinomycetes</taxon>
        <taxon>Mycobacteriales</taxon>
        <taxon>Mycobacteriaceae</taxon>
        <taxon>Mycolicibacterium</taxon>
    </lineage>
</organism>
<evidence type="ECO:0000313" key="2">
    <source>
        <dbReference type="EMBL" id="KHO28114.1"/>
    </source>
</evidence>
<dbReference type="EMBL" id="JTLZ01000001">
    <property type="protein sequence ID" value="KHO28114.1"/>
    <property type="molecule type" value="Genomic_DNA"/>
</dbReference>
<keyword evidence="3" id="KW-1185">Reference proteome</keyword>
<evidence type="ECO:0000259" key="1">
    <source>
        <dbReference type="Pfam" id="PF04909"/>
    </source>
</evidence>
<evidence type="ECO:0000313" key="3">
    <source>
        <dbReference type="Proteomes" id="UP000031004"/>
    </source>
</evidence>
<reference evidence="2 3" key="1">
    <citation type="submission" date="2014-11" db="EMBL/GenBank/DDBJ databases">
        <title>Mycobacterium setense Manresensis Genome.</title>
        <authorList>
            <person name="Rech G."/>
            <person name="Sumoy L."/>
        </authorList>
    </citation>
    <scope>NUCLEOTIDE SEQUENCE [LARGE SCALE GENOMIC DNA]</scope>
    <source>
        <strain evidence="2 3">Manresensis</strain>
    </source>
</reference>
<dbReference type="RefSeq" id="WP_039312882.1">
    <property type="nucleotide sequence ID" value="NZ_JTLZ01000001.1"/>
</dbReference>
<dbReference type="SUPFAM" id="SSF51556">
    <property type="entry name" value="Metallo-dependent hydrolases"/>
    <property type="match status" value="1"/>
</dbReference>
<dbReference type="Pfam" id="PF04909">
    <property type="entry name" value="Amidohydro_2"/>
    <property type="match status" value="1"/>
</dbReference>
<accession>A0ABR4Z0Z5</accession>
<dbReference type="InterPro" id="IPR006680">
    <property type="entry name" value="Amidohydro-rel"/>
</dbReference>
<feature type="domain" description="Amidohydrolase-related" evidence="1">
    <location>
        <begin position="164"/>
        <end position="393"/>
    </location>
</feature>
<dbReference type="PANTHER" id="PTHR43383:SF2">
    <property type="entry name" value="AMIDOHYDROLASE 2 FAMILY PROTEIN"/>
    <property type="match status" value="1"/>
</dbReference>
<gene>
    <name evidence="2" type="ORF">QQ44_00655</name>
</gene>
<name>A0ABR4Z0Z5_9MYCO</name>
<dbReference type="PANTHER" id="PTHR43383">
    <property type="entry name" value="NODULIN 6"/>
    <property type="match status" value="1"/>
</dbReference>
<dbReference type="InterPro" id="IPR032466">
    <property type="entry name" value="Metal_Hydrolase"/>
</dbReference>